<evidence type="ECO:0000256" key="10">
    <source>
        <dbReference type="PROSITE-ProRule" id="PRU00703"/>
    </source>
</evidence>
<evidence type="ECO:0000256" key="8">
    <source>
        <dbReference type="ARBA" id="ARBA00023136"/>
    </source>
</evidence>
<dbReference type="OrthoDB" id="428525at2759"/>
<keyword evidence="8 11" id="KW-0472">Membrane</keyword>
<dbReference type="Proteomes" id="UP000596742">
    <property type="component" value="Unassembled WGS sequence"/>
</dbReference>
<evidence type="ECO:0000259" key="12">
    <source>
        <dbReference type="PROSITE" id="PS51371"/>
    </source>
</evidence>
<dbReference type="SUPFAM" id="SSF54631">
    <property type="entry name" value="CBS-domain pair"/>
    <property type="match status" value="1"/>
</dbReference>
<keyword evidence="3 11" id="KW-0812">Transmembrane</keyword>
<accession>A0A8B6HPK3</accession>
<protein>
    <recommendedName>
        <fullName evidence="11">Chloride channel protein</fullName>
    </recommendedName>
</protein>
<sequence>MVPQGLFILSIESPWVRVVSESKLPPNLTTFTVTPVADSYHDALDELPCDETTILQFENELKGQMADTSDTLTHNSITALLSSKFRDIQKRLKQYGIEAPKFRKRLVSKWESLNYDICENVLRMEMEMEMEMEMDFDQCAKDDCLYLPVFMWMGMNLVITCLASLLVTFLNQKAAGSGIPLIKAYLNGVKIPGLLSFKCFIAKSVGVVLSILGGLFCGKEGPMAHSGGIIAAGLGKGRIRLCKGKGISLYDGFRNDHEIRDFVAGGAAAGVSAAFGAPVGGTLFSLEEAASFWNQDLTWRVFFGAMISTFFTNFLLGAFHGHATELSSPGLVRFNVFDNDLKFDLIEIPVFVVMAVVGGVLGASFVVLNYKLTVFRQRFLRNNWLKVIEAGVVAMVSALLAFILMVVVDDCTATKPFGNNTVTARMHCKPGEHHGLSNLFLNTPEGCLKSLLHDPYESHSPASLAVFTVALYFLSVWTYGLSVSSGVFIPSLATGAAWGRLVGMGVVDMLPGLTHLSGDFGKYALIGAASQIGGNLRTTISLTVIIVECTGDISFGLPIMIVLMISKWVGDFITTGLYDMNIEVMGIPIIPFEAPPLVDDIRASEVMTSPLIGFRPKEKVGQIIDILKTENMCGFPITEMPEDEPGRVKLKGLILREQLIVILKKKIFAPEGLPQPKNITIADFRNFYPLYLKIKDIAISEEERDYMIDLRPFYNPTPHTIEKTFSLPKVFNVFRGLGLRHLIVTDDKLTPLGMITRKDLAKFRAGTKRGLVKIEHLKIEDN</sequence>
<evidence type="ECO:0000313" key="13">
    <source>
        <dbReference type="EMBL" id="VDI82477.1"/>
    </source>
</evidence>
<dbReference type="AlphaFoldDB" id="A0A8B6HPK3"/>
<feature type="transmembrane region" description="Helical" evidence="11">
    <location>
        <begin position="462"/>
        <end position="481"/>
    </location>
</feature>
<keyword evidence="9 11" id="KW-0868">Chloride</keyword>
<dbReference type="InterPro" id="IPR014743">
    <property type="entry name" value="Cl-channel_core"/>
</dbReference>
<dbReference type="GO" id="GO:0005254">
    <property type="term" value="F:chloride channel activity"/>
    <property type="evidence" value="ECO:0007669"/>
    <property type="project" value="UniProtKB-UniRule"/>
</dbReference>
<keyword evidence="5 11" id="KW-1133">Transmembrane helix</keyword>
<evidence type="ECO:0000256" key="1">
    <source>
        <dbReference type="ARBA" id="ARBA00004141"/>
    </source>
</evidence>
<dbReference type="InterPro" id="IPR046342">
    <property type="entry name" value="CBS_dom_sf"/>
</dbReference>
<dbReference type="EMBL" id="UYJE01010368">
    <property type="protein sequence ID" value="VDI82477.1"/>
    <property type="molecule type" value="Genomic_DNA"/>
</dbReference>
<feature type="transmembrane region" description="Helical" evidence="11">
    <location>
        <begin position="262"/>
        <end position="285"/>
    </location>
</feature>
<keyword evidence="7 10" id="KW-0129">CBS domain</keyword>
<feature type="transmembrane region" description="Helical" evidence="11">
    <location>
        <begin position="145"/>
        <end position="170"/>
    </location>
</feature>
<dbReference type="Pfam" id="PF00654">
    <property type="entry name" value="Voltage_CLC"/>
    <property type="match status" value="1"/>
</dbReference>
<dbReference type="SMART" id="SM00116">
    <property type="entry name" value="CBS"/>
    <property type="match status" value="2"/>
</dbReference>
<feature type="transmembrane region" description="Helical" evidence="11">
    <location>
        <begin position="191"/>
        <end position="216"/>
    </location>
</feature>
<keyword evidence="4" id="KW-0677">Repeat</keyword>
<comment type="caution">
    <text evidence="11">Lacks conserved residue(s) required for the propagation of feature annotation.</text>
</comment>
<keyword evidence="6 11" id="KW-0406">Ion transport</keyword>
<evidence type="ECO:0000313" key="14">
    <source>
        <dbReference type="Proteomes" id="UP000596742"/>
    </source>
</evidence>
<feature type="transmembrane region" description="Helical" evidence="11">
    <location>
        <begin position="348"/>
        <end position="372"/>
    </location>
</feature>
<comment type="similarity">
    <text evidence="11">Belongs to the chloride channel (TC 2.A.49) family.</text>
</comment>
<dbReference type="Gene3D" id="3.10.580.10">
    <property type="entry name" value="CBS-domain"/>
    <property type="match status" value="1"/>
</dbReference>
<dbReference type="InterPro" id="IPR051280">
    <property type="entry name" value="Cl-channel/antiporter"/>
</dbReference>
<reference evidence="13" key="1">
    <citation type="submission" date="2018-11" db="EMBL/GenBank/DDBJ databases">
        <authorList>
            <person name="Alioto T."/>
            <person name="Alioto T."/>
        </authorList>
    </citation>
    <scope>NUCLEOTIDE SEQUENCE</scope>
</reference>
<organism evidence="13 14">
    <name type="scientific">Mytilus galloprovincialis</name>
    <name type="common">Mediterranean mussel</name>
    <dbReference type="NCBI Taxonomy" id="29158"/>
    <lineage>
        <taxon>Eukaryota</taxon>
        <taxon>Metazoa</taxon>
        <taxon>Spiralia</taxon>
        <taxon>Lophotrochozoa</taxon>
        <taxon>Mollusca</taxon>
        <taxon>Bivalvia</taxon>
        <taxon>Autobranchia</taxon>
        <taxon>Pteriomorphia</taxon>
        <taxon>Mytilida</taxon>
        <taxon>Mytiloidea</taxon>
        <taxon>Mytilidae</taxon>
        <taxon>Mytilinae</taxon>
        <taxon>Mytilus</taxon>
    </lineage>
</organism>
<dbReference type="CDD" id="cd04591">
    <property type="entry name" value="CBS_pair_voltage-gated_CLC_euk_bac"/>
    <property type="match status" value="1"/>
</dbReference>
<feature type="domain" description="CBS" evidence="12">
    <location>
        <begin position="714"/>
        <end position="774"/>
    </location>
</feature>
<evidence type="ECO:0000256" key="9">
    <source>
        <dbReference type="ARBA" id="ARBA00023214"/>
    </source>
</evidence>
<evidence type="ECO:0000256" key="7">
    <source>
        <dbReference type="ARBA" id="ARBA00023122"/>
    </source>
</evidence>
<comment type="caution">
    <text evidence="13">The sequence shown here is derived from an EMBL/GenBank/DDBJ whole genome shotgun (WGS) entry which is preliminary data.</text>
</comment>
<proteinExistence type="inferred from homology"/>
<dbReference type="Gene3D" id="1.10.3080.10">
    <property type="entry name" value="Clc chloride channel"/>
    <property type="match status" value="1"/>
</dbReference>
<dbReference type="InterPro" id="IPR001807">
    <property type="entry name" value="ClC"/>
</dbReference>
<comment type="subcellular location">
    <subcellularLocation>
        <location evidence="1 11">Membrane</location>
        <topology evidence="1 11">Multi-pass membrane protein</topology>
    </subcellularLocation>
</comment>
<dbReference type="GO" id="GO:0005765">
    <property type="term" value="C:lysosomal membrane"/>
    <property type="evidence" value="ECO:0007669"/>
    <property type="project" value="TreeGrafter"/>
</dbReference>
<dbReference type="PANTHER" id="PTHR11689">
    <property type="entry name" value="CHLORIDE CHANNEL PROTEIN CLC FAMILY MEMBER"/>
    <property type="match status" value="1"/>
</dbReference>
<dbReference type="InterPro" id="IPR000644">
    <property type="entry name" value="CBS_dom"/>
</dbReference>
<gene>
    <name evidence="13" type="ORF">MGAL_10B018466</name>
</gene>
<keyword evidence="14" id="KW-1185">Reference proteome</keyword>
<dbReference type="SUPFAM" id="SSF81340">
    <property type="entry name" value="Clc chloride channel"/>
    <property type="match status" value="1"/>
</dbReference>
<evidence type="ECO:0000256" key="6">
    <source>
        <dbReference type="ARBA" id="ARBA00023065"/>
    </source>
</evidence>
<evidence type="ECO:0000256" key="11">
    <source>
        <dbReference type="RuleBase" id="RU361221"/>
    </source>
</evidence>
<dbReference type="PRINTS" id="PR00762">
    <property type="entry name" value="CLCHANNEL"/>
</dbReference>
<feature type="transmembrane region" description="Helical" evidence="11">
    <location>
        <begin position="297"/>
        <end position="319"/>
    </location>
</feature>
<dbReference type="PANTHER" id="PTHR11689:SF136">
    <property type="entry name" value="H(+)_CL(-) EXCHANGE TRANSPORTER 7"/>
    <property type="match status" value="1"/>
</dbReference>
<name>A0A8B6HPK3_MYTGA</name>
<evidence type="ECO:0000256" key="3">
    <source>
        <dbReference type="ARBA" id="ARBA00022692"/>
    </source>
</evidence>
<keyword evidence="2 11" id="KW-0813">Transport</keyword>
<evidence type="ECO:0000256" key="5">
    <source>
        <dbReference type="ARBA" id="ARBA00022989"/>
    </source>
</evidence>
<evidence type="ECO:0000256" key="2">
    <source>
        <dbReference type="ARBA" id="ARBA00022448"/>
    </source>
</evidence>
<dbReference type="PROSITE" id="PS51371">
    <property type="entry name" value="CBS"/>
    <property type="match status" value="1"/>
</dbReference>
<evidence type="ECO:0000256" key="4">
    <source>
        <dbReference type="ARBA" id="ARBA00022737"/>
    </source>
</evidence>
<dbReference type="Pfam" id="PF00571">
    <property type="entry name" value="CBS"/>
    <property type="match status" value="1"/>
</dbReference>
<feature type="transmembrane region" description="Helical" evidence="11">
    <location>
        <begin position="384"/>
        <end position="408"/>
    </location>
</feature>